<dbReference type="EMBL" id="JARYMX010000005">
    <property type="protein sequence ID" value="KAJ9546577.1"/>
    <property type="molecule type" value="Genomic_DNA"/>
</dbReference>
<dbReference type="AlphaFoldDB" id="A0AA38W2J7"/>
<sequence length="96" mass="11472">MAPKRQRTSGTVVPTFRAPDGSHALTYFRDRENLSRSRRKRAMGEDDHMSFKCRAWLKVFDIDEPIYREFVLEFIATYVFEPKKEVDDCRQDCMQF</sequence>
<protein>
    <submittedName>
        <fullName evidence="1">Uncharacterized protein</fullName>
    </submittedName>
</protein>
<accession>A0AA38W2J7</accession>
<proteinExistence type="predicted"/>
<organism evidence="1 2">
    <name type="scientific">Centaurea solstitialis</name>
    <name type="common">yellow star-thistle</name>
    <dbReference type="NCBI Taxonomy" id="347529"/>
    <lineage>
        <taxon>Eukaryota</taxon>
        <taxon>Viridiplantae</taxon>
        <taxon>Streptophyta</taxon>
        <taxon>Embryophyta</taxon>
        <taxon>Tracheophyta</taxon>
        <taxon>Spermatophyta</taxon>
        <taxon>Magnoliopsida</taxon>
        <taxon>eudicotyledons</taxon>
        <taxon>Gunneridae</taxon>
        <taxon>Pentapetalae</taxon>
        <taxon>asterids</taxon>
        <taxon>campanulids</taxon>
        <taxon>Asterales</taxon>
        <taxon>Asteraceae</taxon>
        <taxon>Carduoideae</taxon>
        <taxon>Cardueae</taxon>
        <taxon>Centaureinae</taxon>
        <taxon>Centaurea</taxon>
    </lineage>
</organism>
<comment type="caution">
    <text evidence="1">The sequence shown here is derived from an EMBL/GenBank/DDBJ whole genome shotgun (WGS) entry which is preliminary data.</text>
</comment>
<reference evidence="1" key="1">
    <citation type="submission" date="2023-03" db="EMBL/GenBank/DDBJ databases">
        <title>Chromosome-scale reference genome and RAD-based genetic map of yellow starthistle (Centaurea solstitialis) reveal putative structural variation and QTLs associated with invader traits.</title>
        <authorList>
            <person name="Reatini B."/>
            <person name="Cang F.A."/>
            <person name="Jiang Q."/>
            <person name="Mckibben M.T.W."/>
            <person name="Barker M.S."/>
            <person name="Rieseberg L.H."/>
            <person name="Dlugosch K.M."/>
        </authorList>
    </citation>
    <scope>NUCLEOTIDE SEQUENCE</scope>
    <source>
        <strain evidence="1">CAN-66</strain>
        <tissue evidence="1">Leaf</tissue>
    </source>
</reference>
<name>A0AA38W2J7_9ASTR</name>
<evidence type="ECO:0000313" key="2">
    <source>
        <dbReference type="Proteomes" id="UP001172457"/>
    </source>
</evidence>
<dbReference type="Proteomes" id="UP001172457">
    <property type="component" value="Chromosome 5"/>
</dbReference>
<keyword evidence="2" id="KW-1185">Reference proteome</keyword>
<evidence type="ECO:0000313" key="1">
    <source>
        <dbReference type="EMBL" id="KAJ9546577.1"/>
    </source>
</evidence>
<gene>
    <name evidence="1" type="ORF">OSB04_019120</name>
</gene>